<dbReference type="GO" id="GO:0003677">
    <property type="term" value="F:DNA binding"/>
    <property type="evidence" value="ECO:0007669"/>
    <property type="project" value="InterPro"/>
</dbReference>
<dbReference type="InterPro" id="IPR038390">
    <property type="entry name" value="Metal_Tscrpt_repr_sf"/>
</dbReference>
<gene>
    <name evidence="1" type="ORF">A2591_02590</name>
</gene>
<evidence type="ECO:0008006" key="3">
    <source>
        <dbReference type="Google" id="ProtNLM"/>
    </source>
</evidence>
<proteinExistence type="predicted"/>
<dbReference type="STRING" id="1802730.A2591_02590"/>
<evidence type="ECO:0000313" key="2">
    <source>
        <dbReference type="Proteomes" id="UP000178168"/>
    </source>
</evidence>
<dbReference type="Proteomes" id="UP000178168">
    <property type="component" value="Unassembled WGS sequence"/>
</dbReference>
<protein>
    <recommendedName>
        <fullName evidence="3">Transcriptional regulator</fullName>
    </recommendedName>
</protein>
<dbReference type="EMBL" id="MHUZ01000002">
    <property type="protein sequence ID" value="OHA86363.1"/>
    <property type="molecule type" value="Genomic_DNA"/>
</dbReference>
<name>A0A1G2SMN5_9BACT</name>
<dbReference type="Gene3D" id="1.20.58.1000">
    <property type="entry name" value="Metal-sensitive repressor, helix protomer"/>
    <property type="match status" value="1"/>
</dbReference>
<dbReference type="PANTHER" id="PTHR33677">
    <property type="entry name" value="TRANSCRIPTIONAL REPRESSOR FRMR-RELATED"/>
    <property type="match status" value="1"/>
</dbReference>
<dbReference type="Pfam" id="PF02583">
    <property type="entry name" value="Trns_repr_metal"/>
    <property type="match status" value="1"/>
</dbReference>
<dbReference type="AlphaFoldDB" id="A0A1G2SMN5"/>
<organism evidence="1 2">
    <name type="scientific">Candidatus Yonathbacteria bacterium RIFOXYD1_FULL_52_36</name>
    <dbReference type="NCBI Taxonomy" id="1802730"/>
    <lineage>
        <taxon>Bacteria</taxon>
        <taxon>Candidatus Yonathiibacteriota</taxon>
    </lineage>
</organism>
<evidence type="ECO:0000313" key="1">
    <source>
        <dbReference type="EMBL" id="OHA86363.1"/>
    </source>
</evidence>
<sequence length="92" mass="10538">MKKYMNDTNKGRVMRRLKLLEGQMRGLQKLVENDTYCIDVITQTSAVKQGLSNVEDLLLENHLSGCILDQVRSGKVETAKAEILKVYKLKRK</sequence>
<dbReference type="InterPro" id="IPR003735">
    <property type="entry name" value="Metal_Tscrpt_repr"/>
</dbReference>
<comment type="caution">
    <text evidence="1">The sequence shown here is derived from an EMBL/GenBank/DDBJ whole genome shotgun (WGS) entry which is preliminary data.</text>
</comment>
<dbReference type="GO" id="GO:0045892">
    <property type="term" value="P:negative regulation of DNA-templated transcription"/>
    <property type="evidence" value="ECO:0007669"/>
    <property type="project" value="UniProtKB-ARBA"/>
</dbReference>
<dbReference type="GO" id="GO:0046872">
    <property type="term" value="F:metal ion binding"/>
    <property type="evidence" value="ECO:0007669"/>
    <property type="project" value="InterPro"/>
</dbReference>
<dbReference type="PANTHER" id="PTHR33677:SF3">
    <property type="entry name" value="COPPER-SENSING TRANSCRIPTIONAL REPRESSOR RICR"/>
    <property type="match status" value="1"/>
</dbReference>
<reference evidence="1 2" key="1">
    <citation type="journal article" date="2016" name="Nat. Commun.">
        <title>Thousands of microbial genomes shed light on interconnected biogeochemical processes in an aquifer system.</title>
        <authorList>
            <person name="Anantharaman K."/>
            <person name="Brown C.T."/>
            <person name="Hug L.A."/>
            <person name="Sharon I."/>
            <person name="Castelle C.J."/>
            <person name="Probst A.J."/>
            <person name="Thomas B.C."/>
            <person name="Singh A."/>
            <person name="Wilkins M.J."/>
            <person name="Karaoz U."/>
            <person name="Brodie E.L."/>
            <person name="Williams K.H."/>
            <person name="Hubbard S.S."/>
            <person name="Banfield J.F."/>
        </authorList>
    </citation>
    <scope>NUCLEOTIDE SEQUENCE [LARGE SCALE GENOMIC DNA]</scope>
</reference>
<accession>A0A1G2SMN5</accession>